<evidence type="ECO:0000313" key="3">
    <source>
        <dbReference type="Proteomes" id="UP000632125"/>
    </source>
</evidence>
<evidence type="ECO:0000256" key="1">
    <source>
        <dbReference type="SAM" id="MobiDB-lite"/>
    </source>
</evidence>
<dbReference type="RefSeq" id="WP_190858238.1">
    <property type="nucleotide sequence ID" value="NZ_JACXIY010000003.1"/>
</dbReference>
<organism evidence="2 3">
    <name type="scientific">Paenibacillus arenilitoris</name>
    <dbReference type="NCBI Taxonomy" id="2772299"/>
    <lineage>
        <taxon>Bacteria</taxon>
        <taxon>Bacillati</taxon>
        <taxon>Bacillota</taxon>
        <taxon>Bacilli</taxon>
        <taxon>Bacillales</taxon>
        <taxon>Paenibacillaceae</taxon>
        <taxon>Paenibacillus</taxon>
    </lineage>
</organism>
<evidence type="ECO:0000313" key="2">
    <source>
        <dbReference type="EMBL" id="MBD2867564.1"/>
    </source>
</evidence>
<dbReference type="Proteomes" id="UP000632125">
    <property type="component" value="Unassembled WGS sequence"/>
</dbReference>
<feature type="region of interest" description="Disordered" evidence="1">
    <location>
        <begin position="46"/>
        <end position="79"/>
    </location>
</feature>
<accession>A0A927CHE9</accession>
<name>A0A927CHE9_9BACL</name>
<keyword evidence="3" id="KW-1185">Reference proteome</keyword>
<dbReference type="EMBL" id="JACXIY010000003">
    <property type="protein sequence ID" value="MBD2867564.1"/>
    <property type="molecule type" value="Genomic_DNA"/>
</dbReference>
<dbReference type="AlphaFoldDB" id="A0A927CHE9"/>
<gene>
    <name evidence="2" type="ORF">IDH41_03170</name>
</gene>
<proteinExistence type="predicted"/>
<comment type="caution">
    <text evidence="2">The sequence shown here is derived from an EMBL/GenBank/DDBJ whole genome shotgun (WGS) entry which is preliminary data.</text>
</comment>
<reference evidence="2" key="1">
    <citation type="submission" date="2020-09" db="EMBL/GenBank/DDBJ databases">
        <title>A novel bacterium of genus Paenibacillus, isolated from South China Sea.</title>
        <authorList>
            <person name="Huang H."/>
            <person name="Mo K."/>
            <person name="Hu Y."/>
        </authorList>
    </citation>
    <scope>NUCLEOTIDE SEQUENCE</scope>
    <source>
        <strain evidence="2">IB182493</strain>
    </source>
</reference>
<sequence length="181" mass="20769">MKEQVMCPWCLTEIVWDEEIGPEKHCPHCENELSAYRTIELGYGEEEEAAEDRRPKAAAENRASWNDEEEESDRRSSWLEQGDYRSADRSWFAVEHAVRGITDDQAEAPECPACREFMLEAGTQTVSDRQFEPRIAPSLNGPVLTAPFTLVLYVCPACFHTSSVLSREDREQMIKRLTPRD</sequence>
<protein>
    <submittedName>
        <fullName evidence="2">Uncharacterized protein</fullName>
    </submittedName>
</protein>